<evidence type="ECO:0000256" key="4">
    <source>
        <dbReference type="ARBA" id="ARBA00023015"/>
    </source>
</evidence>
<dbReference type="Proteomes" id="UP000487649">
    <property type="component" value="Unassembled WGS sequence"/>
</dbReference>
<dbReference type="HAMAP" id="MF_00073">
    <property type="entry name" value="NusB"/>
    <property type="match status" value="1"/>
</dbReference>
<dbReference type="AlphaFoldDB" id="A0A6A8SE99"/>
<keyword evidence="4 6" id="KW-0805">Transcription regulation</keyword>
<reference evidence="7 8" key="1">
    <citation type="journal article" date="2019" name="Nat. Med.">
        <title>A library of human gut bacterial isolates paired with longitudinal multiomics data enables mechanistic microbiome research.</title>
        <authorList>
            <person name="Poyet M."/>
            <person name="Groussin M."/>
            <person name="Gibbons S.M."/>
            <person name="Avila-Pacheco J."/>
            <person name="Jiang X."/>
            <person name="Kearney S.M."/>
            <person name="Perrotta A.R."/>
            <person name="Berdy B."/>
            <person name="Zhao S."/>
            <person name="Lieberman T.D."/>
            <person name="Swanson P.K."/>
            <person name="Smith M."/>
            <person name="Roesemann S."/>
            <person name="Alexander J.E."/>
            <person name="Rich S.A."/>
            <person name="Livny J."/>
            <person name="Vlamakis H."/>
            <person name="Clish C."/>
            <person name="Bullock K."/>
            <person name="Deik A."/>
            <person name="Scott J."/>
            <person name="Pierce K.A."/>
            <person name="Xavier R.J."/>
            <person name="Alm E.J."/>
        </authorList>
    </citation>
    <scope>NUCLEOTIDE SEQUENCE [LARGE SCALE GENOMIC DNA]</scope>
    <source>
        <strain evidence="7 8">BIOML-A198</strain>
    </source>
</reference>
<accession>A0A6A8SE99</accession>
<dbReference type="InterPro" id="IPR006027">
    <property type="entry name" value="NusB_RsmB_TIM44"/>
</dbReference>
<dbReference type="Pfam" id="PF01029">
    <property type="entry name" value="NusB"/>
    <property type="match status" value="1"/>
</dbReference>
<dbReference type="GO" id="GO:0005829">
    <property type="term" value="C:cytosol"/>
    <property type="evidence" value="ECO:0007669"/>
    <property type="project" value="TreeGrafter"/>
</dbReference>
<dbReference type="NCBIfam" id="TIGR01951">
    <property type="entry name" value="nusB"/>
    <property type="match status" value="1"/>
</dbReference>
<comment type="caution">
    <text evidence="7">The sequence shown here is derived from an EMBL/GenBank/DDBJ whole genome shotgun (WGS) entry which is preliminary data.</text>
</comment>
<dbReference type="GO" id="GO:0006353">
    <property type="term" value="P:DNA-templated transcription termination"/>
    <property type="evidence" value="ECO:0007669"/>
    <property type="project" value="UniProtKB-UniRule"/>
</dbReference>
<protein>
    <recommendedName>
        <fullName evidence="6">Transcription antitermination protein NusB</fullName>
    </recommendedName>
    <alternativeName>
        <fullName evidence="6">Antitermination factor NusB</fullName>
    </alternativeName>
</protein>
<dbReference type="GeneID" id="60059579"/>
<dbReference type="InterPro" id="IPR011605">
    <property type="entry name" value="NusB_fam"/>
</dbReference>
<keyword evidence="5 6" id="KW-0804">Transcription</keyword>
<keyword evidence="2 6" id="KW-0889">Transcription antitermination</keyword>
<dbReference type="PANTHER" id="PTHR11078">
    <property type="entry name" value="N UTILIZATION SUBSTANCE PROTEIN B-RELATED"/>
    <property type="match status" value="1"/>
</dbReference>
<evidence type="ECO:0000256" key="1">
    <source>
        <dbReference type="ARBA" id="ARBA00005952"/>
    </source>
</evidence>
<dbReference type="GO" id="GO:0003723">
    <property type="term" value="F:RNA binding"/>
    <property type="evidence" value="ECO:0007669"/>
    <property type="project" value="UniProtKB-UniRule"/>
</dbReference>
<evidence type="ECO:0000313" key="8">
    <source>
        <dbReference type="Proteomes" id="UP000487649"/>
    </source>
</evidence>
<sequence length="159" mass="18490">MIRHVIRQFAVQTLYQMEVGQLTREEAIENIELMVESLKEEAIELMAEEVTPHQALQMEQTFKLDEFYFELVNGVLTHKEQLDQIINDNLRGWSLSRLNKVDKAILRLATYEMKYCQDTAKKIVIDEALELTKEFSDTGDGKARSFNNKVLDQISKHIA</sequence>
<organism evidence="7 8">
    <name type="scientific">Turicibacter sanguinis</name>
    <dbReference type="NCBI Taxonomy" id="154288"/>
    <lineage>
        <taxon>Bacteria</taxon>
        <taxon>Bacillati</taxon>
        <taxon>Bacillota</taxon>
        <taxon>Erysipelotrichia</taxon>
        <taxon>Erysipelotrichales</taxon>
        <taxon>Turicibacteraceae</taxon>
        <taxon>Turicibacter</taxon>
    </lineage>
</organism>
<dbReference type="SUPFAM" id="SSF48013">
    <property type="entry name" value="NusB-like"/>
    <property type="match status" value="1"/>
</dbReference>
<dbReference type="EMBL" id="WMQE01000013">
    <property type="protein sequence ID" value="MTK21181.1"/>
    <property type="molecule type" value="Genomic_DNA"/>
</dbReference>
<dbReference type="RefSeq" id="WP_006785565.1">
    <property type="nucleotide sequence ID" value="NZ_CAJJOK010000012.1"/>
</dbReference>
<evidence type="ECO:0000256" key="2">
    <source>
        <dbReference type="ARBA" id="ARBA00022814"/>
    </source>
</evidence>
<dbReference type="PANTHER" id="PTHR11078:SF3">
    <property type="entry name" value="ANTITERMINATION NUSB DOMAIN-CONTAINING PROTEIN"/>
    <property type="match status" value="1"/>
</dbReference>
<evidence type="ECO:0000256" key="5">
    <source>
        <dbReference type="ARBA" id="ARBA00023163"/>
    </source>
</evidence>
<evidence type="ECO:0000313" key="7">
    <source>
        <dbReference type="EMBL" id="MTK21181.1"/>
    </source>
</evidence>
<evidence type="ECO:0000256" key="6">
    <source>
        <dbReference type="HAMAP-Rule" id="MF_00073"/>
    </source>
</evidence>
<keyword evidence="3 6" id="KW-0694">RNA-binding</keyword>
<name>A0A6A8SE99_9FIRM</name>
<comment type="similarity">
    <text evidence="1 6">Belongs to the NusB family.</text>
</comment>
<evidence type="ECO:0000256" key="3">
    <source>
        <dbReference type="ARBA" id="ARBA00022884"/>
    </source>
</evidence>
<dbReference type="Gene3D" id="1.10.940.10">
    <property type="entry name" value="NusB-like"/>
    <property type="match status" value="1"/>
</dbReference>
<dbReference type="InterPro" id="IPR035926">
    <property type="entry name" value="NusB-like_sf"/>
</dbReference>
<comment type="function">
    <text evidence="6">Involved in transcription antitermination. Required for transcription of ribosomal RNA (rRNA) genes. Binds specifically to the boxA antiterminator sequence of the ribosomal RNA (rrn) operons.</text>
</comment>
<gene>
    <name evidence="6 7" type="primary">nusB</name>
    <name evidence="7" type="ORF">GMA92_07075</name>
</gene>
<proteinExistence type="inferred from homology"/>
<dbReference type="GO" id="GO:0031564">
    <property type="term" value="P:transcription antitermination"/>
    <property type="evidence" value="ECO:0007669"/>
    <property type="project" value="UniProtKB-KW"/>
</dbReference>